<dbReference type="OrthoDB" id="2019504at2759"/>
<evidence type="ECO:0000256" key="1">
    <source>
        <dbReference type="ARBA" id="ARBA00004123"/>
    </source>
</evidence>
<dbReference type="PhylomeDB" id="A0A061ALY3"/>
<proteinExistence type="inferred from homology"/>
<organism evidence="6">
    <name type="scientific">Cyberlindnera fabianii</name>
    <name type="common">Yeast</name>
    <name type="synonym">Hansenula fabianii</name>
    <dbReference type="NCBI Taxonomy" id="36022"/>
    <lineage>
        <taxon>Eukaryota</taxon>
        <taxon>Fungi</taxon>
        <taxon>Dikarya</taxon>
        <taxon>Ascomycota</taxon>
        <taxon>Saccharomycotina</taxon>
        <taxon>Saccharomycetes</taxon>
        <taxon>Phaffomycetales</taxon>
        <taxon>Phaffomycetaceae</taxon>
        <taxon>Cyberlindnera</taxon>
    </lineage>
</organism>
<dbReference type="Pfam" id="PF05997">
    <property type="entry name" value="Nop52"/>
    <property type="match status" value="1"/>
</dbReference>
<evidence type="ECO:0000256" key="2">
    <source>
        <dbReference type="ARBA" id="ARBA00006374"/>
    </source>
</evidence>
<dbReference type="AlphaFoldDB" id="A0A061ALY3"/>
<sequence>MSNIQTSAFVKKLAANGMSTSTRHLLTHGRRILTSPSDRPTRTAALASLKKFLSRPVELPLLENEKLWKGLFYSMWFCDRPRPQQRLAADLGELYLSIPSQNFSKFCLAFWIVMAREWMAIDHHRLDKFLLLVRRVVFFQLKRLREEEWNETLLQGFVEALKKCPLSGDAKVSTGIPFHLIDIYADELERMMFEEIQEDEEDEEDEEKRSEIVDRTPLDELIQPFVTLSKEALLKTLREKIKTDLLADERLKKWGIVEEESKKTFTESGDEDDEGEDEDDEESDSEEEWNGFA</sequence>
<evidence type="ECO:0000313" key="6">
    <source>
        <dbReference type="EMBL" id="CDR38531.1"/>
    </source>
</evidence>
<dbReference type="VEuPathDB" id="FungiDB:BON22_4140"/>
<evidence type="ECO:0000256" key="4">
    <source>
        <dbReference type="ARBA" id="ARBA00023242"/>
    </source>
</evidence>
<keyword evidence="3" id="KW-0698">rRNA processing</keyword>
<dbReference type="GO" id="GO:0005634">
    <property type="term" value="C:nucleus"/>
    <property type="evidence" value="ECO:0007669"/>
    <property type="project" value="UniProtKB-SubCell"/>
</dbReference>
<gene>
    <name evidence="6" type="ORF">CYFA0S_02e02718g</name>
</gene>
<name>A0A061ALY3_CYBFA</name>
<reference evidence="6" key="1">
    <citation type="journal article" date="2014" name="Genome Announc.">
        <title>Genome sequence of the yeast Cyberlindnera fabianii (Hansenula fabianii).</title>
        <authorList>
            <person name="Freel K.C."/>
            <person name="Sarilar V."/>
            <person name="Neuveglise C."/>
            <person name="Devillers H."/>
            <person name="Friedrich A."/>
            <person name="Schacherer J."/>
        </authorList>
    </citation>
    <scope>NUCLEOTIDE SEQUENCE</scope>
    <source>
        <strain evidence="6">YJS4271</strain>
    </source>
</reference>
<dbReference type="GO" id="GO:0006364">
    <property type="term" value="P:rRNA processing"/>
    <property type="evidence" value="ECO:0007669"/>
    <property type="project" value="UniProtKB-KW"/>
</dbReference>
<dbReference type="PANTHER" id="PTHR13026:SF0">
    <property type="entry name" value="RIBOSOMAL RNA PROCESSING 1B"/>
    <property type="match status" value="1"/>
</dbReference>
<protein>
    <submittedName>
        <fullName evidence="6">CYFA0S02e02718g1_1</fullName>
    </submittedName>
</protein>
<comment type="similarity">
    <text evidence="2">Belongs to the RRP1 family.</text>
</comment>
<feature type="region of interest" description="Disordered" evidence="5">
    <location>
        <begin position="261"/>
        <end position="293"/>
    </location>
</feature>
<evidence type="ECO:0000256" key="5">
    <source>
        <dbReference type="SAM" id="MobiDB-lite"/>
    </source>
</evidence>
<keyword evidence="4" id="KW-0539">Nucleus</keyword>
<dbReference type="PANTHER" id="PTHR13026">
    <property type="entry name" value="NNP-1 PROTEIN NOVEL NUCLEAR PROTEIN 1 NOP52"/>
    <property type="match status" value="1"/>
</dbReference>
<accession>A0A061ALY3</accession>
<dbReference type="InterPro" id="IPR010301">
    <property type="entry name" value="RRP1"/>
</dbReference>
<feature type="compositionally biased region" description="Acidic residues" evidence="5">
    <location>
        <begin position="268"/>
        <end position="293"/>
    </location>
</feature>
<dbReference type="EMBL" id="LK052887">
    <property type="protein sequence ID" value="CDR38531.1"/>
    <property type="molecule type" value="Genomic_DNA"/>
</dbReference>
<comment type="subcellular location">
    <subcellularLocation>
        <location evidence="1">Nucleus</location>
    </subcellularLocation>
</comment>
<dbReference type="GO" id="GO:0030688">
    <property type="term" value="C:preribosome, small subunit precursor"/>
    <property type="evidence" value="ECO:0007669"/>
    <property type="project" value="InterPro"/>
</dbReference>
<evidence type="ECO:0000256" key="3">
    <source>
        <dbReference type="ARBA" id="ARBA00022552"/>
    </source>
</evidence>